<evidence type="ECO:0000256" key="1">
    <source>
        <dbReference type="SAM" id="MobiDB-lite"/>
    </source>
</evidence>
<proteinExistence type="predicted"/>
<dbReference type="OrthoDB" id="800076at2"/>
<feature type="compositionally biased region" description="Basic and acidic residues" evidence="1">
    <location>
        <begin position="25"/>
        <end position="41"/>
    </location>
</feature>
<dbReference type="EMBL" id="FQUQ01000006">
    <property type="protein sequence ID" value="SHG59377.1"/>
    <property type="molecule type" value="Genomic_DNA"/>
</dbReference>
<feature type="region of interest" description="Disordered" evidence="1">
    <location>
        <begin position="1"/>
        <end position="49"/>
    </location>
</feature>
<protein>
    <submittedName>
        <fullName evidence="2">Uncharacterized protein</fullName>
    </submittedName>
</protein>
<organism evidence="2 3">
    <name type="scientific">Pedobacter caeni</name>
    <dbReference type="NCBI Taxonomy" id="288992"/>
    <lineage>
        <taxon>Bacteria</taxon>
        <taxon>Pseudomonadati</taxon>
        <taxon>Bacteroidota</taxon>
        <taxon>Sphingobacteriia</taxon>
        <taxon>Sphingobacteriales</taxon>
        <taxon>Sphingobacteriaceae</taxon>
        <taxon>Pedobacter</taxon>
    </lineage>
</organism>
<dbReference type="Proteomes" id="UP000184287">
    <property type="component" value="Unassembled WGS sequence"/>
</dbReference>
<reference evidence="3" key="1">
    <citation type="submission" date="2016-11" db="EMBL/GenBank/DDBJ databases">
        <authorList>
            <person name="Varghese N."/>
            <person name="Submissions S."/>
        </authorList>
    </citation>
    <scope>NUCLEOTIDE SEQUENCE [LARGE SCALE GENOMIC DNA]</scope>
    <source>
        <strain evidence="3">DSM 16990</strain>
    </source>
</reference>
<keyword evidence="3" id="KW-1185">Reference proteome</keyword>
<dbReference type="AlphaFoldDB" id="A0A1M5L2X6"/>
<sequence>MSTPINPEDNVPLDDALNTEAEDQQSQKDIHSNGFDEKFDQPEGNEQPDTEILKQAFDASESAYTLNVDRGIAPKKGEKKD</sequence>
<evidence type="ECO:0000313" key="3">
    <source>
        <dbReference type="Proteomes" id="UP000184287"/>
    </source>
</evidence>
<dbReference type="RefSeq" id="WP_073236229.1">
    <property type="nucleotide sequence ID" value="NZ_FQUQ01000006.1"/>
</dbReference>
<name>A0A1M5L2X6_9SPHI</name>
<gene>
    <name evidence="2" type="ORF">SAMN04488522_106190</name>
</gene>
<evidence type="ECO:0000313" key="2">
    <source>
        <dbReference type="EMBL" id="SHG59377.1"/>
    </source>
</evidence>
<accession>A0A1M5L2X6</accession>